<keyword evidence="11" id="KW-0175">Coiled coil</keyword>
<dbReference type="GO" id="GO:0000155">
    <property type="term" value="F:phosphorelay sensor kinase activity"/>
    <property type="evidence" value="ECO:0007669"/>
    <property type="project" value="InterPro"/>
</dbReference>
<protein>
    <recommendedName>
        <fullName evidence="3">histidine kinase</fullName>
        <ecNumber evidence="3">2.7.13.3</ecNumber>
    </recommendedName>
</protein>
<dbReference type="InterPro" id="IPR004358">
    <property type="entry name" value="Sig_transdc_His_kin-like_C"/>
</dbReference>
<dbReference type="PROSITE" id="PS50109">
    <property type="entry name" value="HIS_KIN"/>
    <property type="match status" value="1"/>
</dbReference>
<evidence type="ECO:0000313" key="16">
    <source>
        <dbReference type="Proteomes" id="UP000598467"/>
    </source>
</evidence>
<evidence type="ECO:0000256" key="1">
    <source>
        <dbReference type="ARBA" id="ARBA00000085"/>
    </source>
</evidence>
<keyword evidence="9 12" id="KW-1133">Transmembrane helix</keyword>
<evidence type="ECO:0000259" key="13">
    <source>
        <dbReference type="PROSITE" id="PS50109"/>
    </source>
</evidence>
<dbReference type="PANTHER" id="PTHR43065">
    <property type="entry name" value="SENSOR HISTIDINE KINASE"/>
    <property type="match status" value="1"/>
</dbReference>
<evidence type="ECO:0000259" key="14">
    <source>
        <dbReference type="PROSITE" id="PS50885"/>
    </source>
</evidence>
<evidence type="ECO:0000256" key="3">
    <source>
        <dbReference type="ARBA" id="ARBA00012438"/>
    </source>
</evidence>
<dbReference type="SMART" id="SM00388">
    <property type="entry name" value="HisKA"/>
    <property type="match status" value="1"/>
</dbReference>
<evidence type="ECO:0000256" key="11">
    <source>
        <dbReference type="SAM" id="Coils"/>
    </source>
</evidence>
<dbReference type="AlphaFoldDB" id="A0A926P448"/>
<dbReference type="Gene3D" id="3.30.565.10">
    <property type="entry name" value="Histidine kinase-like ATPase, C-terminal domain"/>
    <property type="match status" value="1"/>
</dbReference>
<evidence type="ECO:0000256" key="9">
    <source>
        <dbReference type="ARBA" id="ARBA00022989"/>
    </source>
</evidence>
<dbReference type="InterPro" id="IPR003594">
    <property type="entry name" value="HATPase_dom"/>
</dbReference>
<dbReference type="InterPro" id="IPR003661">
    <property type="entry name" value="HisK_dim/P_dom"/>
</dbReference>
<evidence type="ECO:0000256" key="2">
    <source>
        <dbReference type="ARBA" id="ARBA00004651"/>
    </source>
</evidence>
<keyword evidence="8" id="KW-0418">Kinase</keyword>
<dbReference type="InterPro" id="IPR003660">
    <property type="entry name" value="HAMP_dom"/>
</dbReference>
<comment type="catalytic activity">
    <reaction evidence="1">
        <text>ATP + protein L-histidine = ADP + protein N-phospho-L-histidine.</text>
        <dbReference type="EC" id="2.7.13.3"/>
    </reaction>
</comment>
<organism evidence="15 16">
    <name type="scientific">Roseibium aggregatum</name>
    <dbReference type="NCBI Taxonomy" id="187304"/>
    <lineage>
        <taxon>Bacteria</taxon>
        <taxon>Pseudomonadati</taxon>
        <taxon>Pseudomonadota</taxon>
        <taxon>Alphaproteobacteria</taxon>
        <taxon>Hyphomicrobiales</taxon>
        <taxon>Stappiaceae</taxon>
        <taxon>Roseibium</taxon>
    </lineage>
</organism>
<accession>A0A926P448</accession>
<dbReference type="Pfam" id="PF02518">
    <property type="entry name" value="HATPase_c"/>
    <property type="match status" value="1"/>
</dbReference>
<dbReference type="InterPro" id="IPR029151">
    <property type="entry name" value="Sensor-like_sf"/>
</dbReference>
<dbReference type="Pfam" id="PF00512">
    <property type="entry name" value="HisKA"/>
    <property type="match status" value="1"/>
</dbReference>
<dbReference type="Pfam" id="PF17202">
    <property type="entry name" value="sCache_3_3"/>
    <property type="match status" value="1"/>
</dbReference>
<keyword evidence="4" id="KW-1003">Cell membrane</keyword>
<dbReference type="RefSeq" id="WP_190294129.1">
    <property type="nucleotide sequence ID" value="NZ_JABFCZ010000038.1"/>
</dbReference>
<sequence length="679" mass="74778">MGQFSADASAPQRQVKPRRGRLSVRVRLLAIALLPTLVVLPLFLGWAMVRWNTKFDSLLKTKVNGDLTIAHQYFSRILEHSGEKIDALGRSAEFRDLVGRSDPDALSGLLERRRREMGLDFLYLVRGNGEVQAASPEAARPPLSRDWPIIAKAMAGTPATGVDIFGPDDLAAISSDLAERAKLELIPTPNAVPSDRRFENRGMIVHTASPVDLPGVPPAALVGGLLLNQNLVFIDTINDLVYRQASLPEGSQGTATLFLDDVRVSTNVRLFENRRALGTRVSAAVRKRVLDEGRTWLDRAFVVNDWYISAYEPIIDSRGARVGMLYVGFLEAPFMAAKVGTIAALVVGFLVVTAGSVPLFLRWARGVFEPLERMTDTIGRVEHGDLGARTGATGDSDEIARVAGHLDDLLDQVQERDRQLRTWNEELNTRVEERTQDLQMANRQLEERTKQLIMSEKLAAIGEITAGVAHEINNPIAVIQGNLEVLRMVLGEKADAAATEMKLIDEQVDRINQIVMKLLQFAKPDEYAGYADRQAPDEVISDCIPLVRHLLRKTEIDVIRDSQATRTVLMNRTELQQILINLIVNAIHAMPDGGRLTLSSRDEDSDGAEGVTVIISDTGIGMPADVVARIFDPFYTTKTRQGTGLGLSITETLVTRQGGNIQVDSVPRKGTTFTIWLPV</sequence>
<keyword evidence="7 12" id="KW-0812">Transmembrane</keyword>
<evidence type="ECO:0000256" key="4">
    <source>
        <dbReference type="ARBA" id="ARBA00022475"/>
    </source>
</evidence>
<comment type="caution">
    <text evidence="15">The sequence shown here is derived from an EMBL/GenBank/DDBJ whole genome shotgun (WGS) entry which is preliminary data.</text>
</comment>
<dbReference type="SMART" id="SM00304">
    <property type="entry name" value="HAMP"/>
    <property type="match status" value="1"/>
</dbReference>
<dbReference type="CDD" id="cd00082">
    <property type="entry name" value="HisKA"/>
    <property type="match status" value="1"/>
</dbReference>
<dbReference type="Gene3D" id="6.10.340.10">
    <property type="match status" value="1"/>
</dbReference>
<proteinExistence type="predicted"/>
<keyword evidence="5" id="KW-0597">Phosphoprotein</keyword>
<dbReference type="PANTHER" id="PTHR43065:SF22">
    <property type="entry name" value="HISTIDINE KINASE"/>
    <property type="match status" value="1"/>
</dbReference>
<dbReference type="GO" id="GO:0005886">
    <property type="term" value="C:plasma membrane"/>
    <property type="evidence" value="ECO:0007669"/>
    <property type="project" value="UniProtKB-SubCell"/>
</dbReference>
<evidence type="ECO:0000256" key="7">
    <source>
        <dbReference type="ARBA" id="ARBA00022692"/>
    </source>
</evidence>
<dbReference type="Gene3D" id="1.10.287.130">
    <property type="match status" value="1"/>
</dbReference>
<dbReference type="EMBL" id="JABFCZ010000038">
    <property type="protein sequence ID" value="MBD1549438.1"/>
    <property type="molecule type" value="Genomic_DNA"/>
</dbReference>
<keyword evidence="10 12" id="KW-0472">Membrane</keyword>
<dbReference type="InterPro" id="IPR036097">
    <property type="entry name" value="HisK_dim/P_sf"/>
</dbReference>
<dbReference type="SUPFAM" id="SSF158472">
    <property type="entry name" value="HAMP domain-like"/>
    <property type="match status" value="1"/>
</dbReference>
<evidence type="ECO:0000256" key="6">
    <source>
        <dbReference type="ARBA" id="ARBA00022679"/>
    </source>
</evidence>
<feature type="domain" description="HAMP" evidence="14">
    <location>
        <begin position="365"/>
        <end position="418"/>
    </location>
</feature>
<evidence type="ECO:0000256" key="10">
    <source>
        <dbReference type="ARBA" id="ARBA00023136"/>
    </source>
</evidence>
<dbReference type="Proteomes" id="UP000598467">
    <property type="component" value="Unassembled WGS sequence"/>
</dbReference>
<comment type="subcellular location">
    <subcellularLocation>
        <location evidence="2">Cell membrane</location>
        <topology evidence="2">Multi-pass membrane protein</topology>
    </subcellularLocation>
</comment>
<dbReference type="CDD" id="cd06225">
    <property type="entry name" value="HAMP"/>
    <property type="match status" value="1"/>
</dbReference>
<evidence type="ECO:0000313" key="15">
    <source>
        <dbReference type="EMBL" id="MBD1549438.1"/>
    </source>
</evidence>
<dbReference type="InterPro" id="IPR033463">
    <property type="entry name" value="sCache_3"/>
</dbReference>
<evidence type="ECO:0000256" key="5">
    <source>
        <dbReference type="ARBA" id="ARBA00022553"/>
    </source>
</evidence>
<feature type="transmembrane region" description="Helical" evidence="12">
    <location>
        <begin position="28"/>
        <end position="49"/>
    </location>
</feature>
<reference evidence="15" key="1">
    <citation type="submission" date="2020-05" db="EMBL/GenBank/DDBJ databases">
        <title>Identification of trans-AT polyketide cluster in two marine bacteria, producers of a novel glutaramide-containing polyketide sesbanimide D and analogs.</title>
        <authorList>
            <person name="Kacar D."/>
            <person name="Rodriguez P."/>
            <person name="Canedo L."/>
            <person name="Gonzalez E."/>
            <person name="Galan B."/>
            <person name="De La Calle F."/>
            <person name="Garcia J.L."/>
        </authorList>
    </citation>
    <scope>NUCLEOTIDE SEQUENCE</scope>
    <source>
        <strain evidence="15">PHM038</strain>
    </source>
</reference>
<name>A0A926P448_9HYPH</name>
<feature type="transmembrane region" description="Helical" evidence="12">
    <location>
        <begin position="342"/>
        <end position="364"/>
    </location>
</feature>
<dbReference type="InterPro" id="IPR036890">
    <property type="entry name" value="HATPase_C_sf"/>
</dbReference>
<gene>
    <name evidence="15" type="ORF">HK439_24530</name>
</gene>
<dbReference type="SUPFAM" id="SSF55874">
    <property type="entry name" value="ATPase domain of HSP90 chaperone/DNA topoisomerase II/histidine kinase"/>
    <property type="match status" value="1"/>
</dbReference>
<dbReference type="PRINTS" id="PR00344">
    <property type="entry name" value="BCTRLSENSOR"/>
</dbReference>
<dbReference type="SUPFAM" id="SSF103190">
    <property type="entry name" value="Sensory domain-like"/>
    <property type="match status" value="1"/>
</dbReference>
<feature type="coiled-coil region" evidence="11">
    <location>
        <begin position="406"/>
        <end position="451"/>
    </location>
</feature>
<dbReference type="SMART" id="SM00387">
    <property type="entry name" value="HATPase_c"/>
    <property type="match status" value="1"/>
</dbReference>
<dbReference type="InterPro" id="IPR005467">
    <property type="entry name" value="His_kinase_dom"/>
</dbReference>
<dbReference type="SUPFAM" id="SSF47384">
    <property type="entry name" value="Homodimeric domain of signal transducing histidine kinase"/>
    <property type="match status" value="1"/>
</dbReference>
<keyword evidence="6" id="KW-0808">Transferase</keyword>
<dbReference type="PROSITE" id="PS50885">
    <property type="entry name" value="HAMP"/>
    <property type="match status" value="1"/>
</dbReference>
<dbReference type="EC" id="2.7.13.3" evidence="3"/>
<evidence type="ECO:0000256" key="12">
    <source>
        <dbReference type="SAM" id="Phobius"/>
    </source>
</evidence>
<feature type="domain" description="Histidine kinase" evidence="13">
    <location>
        <begin position="467"/>
        <end position="679"/>
    </location>
</feature>
<evidence type="ECO:0000256" key="8">
    <source>
        <dbReference type="ARBA" id="ARBA00022777"/>
    </source>
</evidence>
<dbReference type="CDD" id="cd00075">
    <property type="entry name" value="HATPase"/>
    <property type="match status" value="1"/>
</dbReference>